<dbReference type="SUPFAM" id="SSF82171">
    <property type="entry name" value="DPP6 N-terminal domain-like"/>
    <property type="match status" value="1"/>
</dbReference>
<dbReference type="Gene3D" id="2.140.10.30">
    <property type="entry name" value="Dipeptidylpeptidase IV, N-terminal domain"/>
    <property type="match status" value="1"/>
</dbReference>
<dbReference type="RefSeq" id="WP_316411713.1">
    <property type="nucleotide sequence ID" value="NZ_AP027080.1"/>
</dbReference>
<dbReference type="Proteomes" id="UP001238179">
    <property type="component" value="Chromosome"/>
</dbReference>
<sequence>MWKVPFALVTVLAHAAQAEPRLSVDSLYHPTRKVSYVEALGSRYLWRPDGTLLEERTQKGALAAINRIQRGTFAPAPLLDRDQLAAALAAAGADAEDQKGAAEAGLTWNAAWDAFVVKGVRDLYLMDLATGKARRLGTGDTPSFSPDGAWVAFLEGPDIHAVELATGKDVAITTGGDATHLNGRLDWVYQEEVFNERGNFKGYWWSPDSRRIAFLSLDESHVPVFTIMDDRTQPQKRVDTHYPKAGDPLPTARVGLATLDGQTTWMEDPFPGQDTLVPRVGFDPSGRLLVHFTDRIQSWLECRVFEGTASRPLVVERSRAWVEHLPLPHFLKDGRFLWQSSRSGFQHLYLYDPQGRLLSTVTQGPWDVRRILGTDAGHVYFEATLRTPVGLDVYRAGFEGVNDHMRLLTEAPGSHSLTFNAAFTAAVDRWSNVDTPPQDLFLDGEGIVLHKVESRTSNAFKALPKAKVLFQQIKARDGFPLETMLVLPPGFDPSKKYPVFHYVYGGPNSPLVRNAYSRTSLWYQFLAQQGIVTWICDNRSASAKGTAAFGAWRNLGALELQDQLDGLAWLKAQGWADMDRVALHGYSYGGFLAAYALTHSKAWKLGIIGAPVTDWRLYDCVYTERYMGLPRDNAAGYDASSTLKAAANLGGKVMLIHGTMDGNVHLQNSVQFLDALGKAGFTAPLVLMPGSDHSPKAAQNQWEMYSGMWDFLKANL</sequence>
<accession>A0AA48K9H4</accession>
<feature type="domain" description="Dipeptidylpeptidase IV N-terminal" evidence="2">
    <location>
        <begin position="122"/>
        <end position="437"/>
    </location>
</feature>
<name>A0AA48K9H4_9BACT</name>
<dbReference type="PANTHER" id="PTHR11731:SF193">
    <property type="entry name" value="DIPEPTIDYL PEPTIDASE 9"/>
    <property type="match status" value="1"/>
</dbReference>
<evidence type="ECO:0000259" key="2">
    <source>
        <dbReference type="Pfam" id="PF00930"/>
    </source>
</evidence>
<feature type="domain" description="Peptidase S9 prolyl oligopeptidase catalytic" evidence="1">
    <location>
        <begin position="523"/>
        <end position="715"/>
    </location>
</feature>
<protein>
    <submittedName>
        <fullName evidence="3">Peptidase S9</fullName>
    </submittedName>
</protein>
<dbReference type="SUPFAM" id="SSF53474">
    <property type="entry name" value="alpha/beta-Hydrolases"/>
    <property type="match status" value="1"/>
</dbReference>
<dbReference type="GO" id="GO:0006508">
    <property type="term" value="P:proteolysis"/>
    <property type="evidence" value="ECO:0007669"/>
    <property type="project" value="InterPro"/>
</dbReference>
<proteinExistence type="predicted"/>
<dbReference type="EMBL" id="AP027080">
    <property type="protein sequence ID" value="BDU73070.1"/>
    <property type="molecule type" value="Genomic_DNA"/>
</dbReference>
<dbReference type="InterPro" id="IPR001375">
    <property type="entry name" value="Peptidase_S9_cat"/>
</dbReference>
<evidence type="ECO:0000313" key="4">
    <source>
        <dbReference type="Proteomes" id="UP001238179"/>
    </source>
</evidence>
<dbReference type="InterPro" id="IPR029058">
    <property type="entry name" value="AB_hydrolase_fold"/>
</dbReference>
<organism evidence="3 4">
    <name type="scientific">Mesoterricola silvestris</name>
    <dbReference type="NCBI Taxonomy" id="2927979"/>
    <lineage>
        <taxon>Bacteria</taxon>
        <taxon>Pseudomonadati</taxon>
        <taxon>Acidobacteriota</taxon>
        <taxon>Holophagae</taxon>
        <taxon>Holophagales</taxon>
        <taxon>Holophagaceae</taxon>
        <taxon>Mesoterricola</taxon>
    </lineage>
</organism>
<dbReference type="GO" id="GO:0008239">
    <property type="term" value="F:dipeptidyl-peptidase activity"/>
    <property type="evidence" value="ECO:0007669"/>
    <property type="project" value="TreeGrafter"/>
</dbReference>
<dbReference type="Pfam" id="PF00930">
    <property type="entry name" value="DPPIV_N"/>
    <property type="match status" value="1"/>
</dbReference>
<keyword evidence="4" id="KW-1185">Reference proteome</keyword>
<dbReference type="AlphaFoldDB" id="A0AA48K9H4"/>
<dbReference type="KEGG" id="msil:METEAL_22440"/>
<dbReference type="PANTHER" id="PTHR11731">
    <property type="entry name" value="PROTEASE FAMILY S9B,C DIPEPTIDYL-PEPTIDASE IV-RELATED"/>
    <property type="match status" value="1"/>
</dbReference>
<evidence type="ECO:0000313" key="3">
    <source>
        <dbReference type="EMBL" id="BDU73070.1"/>
    </source>
</evidence>
<dbReference type="Pfam" id="PF00326">
    <property type="entry name" value="Peptidase_S9"/>
    <property type="match status" value="1"/>
</dbReference>
<evidence type="ECO:0000259" key="1">
    <source>
        <dbReference type="Pfam" id="PF00326"/>
    </source>
</evidence>
<gene>
    <name evidence="3" type="ORF">METEAL_22440</name>
</gene>
<dbReference type="GO" id="GO:0008236">
    <property type="term" value="F:serine-type peptidase activity"/>
    <property type="evidence" value="ECO:0007669"/>
    <property type="project" value="InterPro"/>
</dbReference>
<reference evidence="4" key="1">
    <citation type="journal article" date="2023" name="Int. J. Syst. Evol. Microbiol.">
        <title>Mesoterricola silvestris gen. nov., sp. nov., Mesoterricola sediminis sp. nov., Geothrix oryzae sp. nov., Geothrix edaphica sp. nov., Geothrix rubra sp. nov., and Geothrix limicola sp. nov., six novel members of Acidobacteriota isolated from soils.</title>
        <authorList>
            <person name="Itoh H."/>
            <person name="Sugisawa Y."/>
            <person name="Mise K."/>
            <person name="Xu Z."/>
            <person name="Kuniyasu M."/>
            <person name="Ushijima N."/>
            <person name="Kawano K."/>
            <person name="Kobayashi E."/>
            <person name="Shiratori Y."/>
            <person name="Masuda Y."/>
            <person name="Senoo K."/>
        </authorList>
    </citation>
    <scope>NUCLEOTIDE SEQUENCE [LARGE SCALE GENOMIC DNA]</scope>
    <source>
        <strain evidence="4">W79</strain>
    </source>
</reference>
<dbReference type="InterPro" id="IPR002469">
    <property type="entry name" value="Peptidase_S9B_N"/>
</dbReference>
<dbReference type="Gene3D" id="3.40.50.1820">
    <property type="entry name" value="alpha/beta hydrolase"/>
    <property type="match status" value="1"/>
</dbReference>
<dbReference type="InterPro" id="IPR050278">
    <property type="entry name" value="Serine_Prot_S9B/DPPIV"/>
</dbReference>